<dbReference type="EMBL" id="VDUY01000004">
    <property type="protein sequence ID" value="TXL65471.1"/>
    <property type="molecule type" value="Genomic_DNA"/>
</dbReference>
<dbReference type="InterPro" id="IPR026265">
    <property type="entry name" value="LptC"/>
</dbReference>
<dbReference type="GO" id="GO:0005886">
    <property type="term" value="C:plasma membrane"/>
    <property type="evidence" value="ECO:0007669"/>
    <property type="project" value="InterPro"/>
</dbReference>
<dbReference type="Pfam" id="PF06835">
    <property type="entry name" value="LptC"/>
    <property type="match status" value="1"/>
</dbReference>
<sequence>MKARSWDRFAATLSLLLLAALAAGSYYLAEMSRRMTIEPGSTALRHEPDYFVEKLVFTRVNAQGEPAFRLSAERMVHYPDDLSTEYSRPEVVSLDTEKPRLRLVGDTGKSSADGIETHLYGDVVMTREAGGGDPAMTVRTDHVVIYSDTEIAKTDRPVTIERGGSTLTGVGMEFDNSARSLTVDSRVRGTWQPAPRTR</sequence>
<keyword evidence="3" id="KW-0812">Transmembrane</keyword>
<gene>
    <name evidence="6" type="primary">lptC</name>
    <name evidence="6" type="ORF">FHP08_11890</name>
</gene>
<dbReference type="NCBIfam" id="TIGR04409">
    <property type="entry name" value="LptC_YrbK"/>
    <property type="match status" value="1"/>
</dbReference>
<evidence type="ECO:0000256" key="5">
    <source>
        <dbReference type="ARBA" id="ARBA00023136"/>
    </source>
</evidence>
<keyword evidence="1" id="KW-1003">Cell membrane</keyword>
<proteinExistence type="predicted"/>
<evidence type="ECO:0000256" key="2">
    <source>
        <dbReference type="ARBA" id="ARBA00022519"/>
    </source>
</evidence>
<reference evidence="6 7" key="1">
    <citation type="submission" date="2019-06" db="EMBL/GenBank/DDBJ databases">
        <title>Quisquiliibacterium sp. nov., isolated from a maize field.</title>
        <authorList>
            <person name="Lin S.-Y."/>
            <person name="Tsai C.-F."/>
            <person name="Young C.-C."/>
        </authorList>
    </citation>
    <scope>NUCLEOTIDE SEQUENCE [LARGE SCALE GENOMIC DNA]</scope>
    <source>
        <strain evidence="6 7">CC-CFT501</strain>
    </source>
</reference>
<keyword evidence="7" id="KW-1185">Reference proteome</keyword>
<dbReference type="RefSeq" id="WP_147704666.1">
    <property type="nucleotide sequence ID" value="NZ_VDUY01000004.1"/>
</dbReference>
<dbReference type="InterPro" id="IPR052363">
    <property type="entry name" value="LPS_export_LptC"/>
</dbReference>
<dbReference type="InterPro" id="IPR010664">
    <property type="entry name" value="LipoPS_assembly_LptC-rel"/>
</dbReference>
<accession>A0A5C8NW63</accession>
<evidence type="ECO:0000313" key="7">
    <source>
        <dbReference type="Proteomes" id="UP000321548"/>
    </source>
</evidence>
<evidence type="ECO:0000313" key="6">
    <source>
        <dbReference type="EMBL" id="TXL65471.1"/>
    </source>
</evidence>
<organism evidence="6 7">
    <name type="scientific">Zeimonas arvi</name>
    <dbReference type="NCBI Taxonomy" id="2498847"/>
    <lineage>
        <taxon>Bacteria</taxon>
        <taxon>Pseudomonadati</taxon>
        <taxon>Pseudomonadota</taxon>
        <taxon>Betaproteobacteria</taxon>
        <taxon>Burkholderiales</taxon>
        <taxon>Burkholderiaceae</taxon>
        <taxon>Zeimonas</taxon>
    </lineage>
</organism>
<comment type="caution">
    <text evidence="6">The sequence shown here is derived from an EMBL/GenBank/DDBJ whole genome shotgun (WGS) entry which is preliminary data.</text>
</comment>
<evidence type="ECO:0000256" key="3">
    <source>
        <dbReference type="ARBA" id="ARBA00022692"/>
    </source>
</evidence>
<name>A0A5C8NW63_9BURK</name>
<dbReference type="OrthoDB" id="8589410at2"/>
<evidence type="ECO:0000256" key="4">
    <source>
        <dbReference type="ARBA" id="ARBA00022989"/>
    </source>
</evidence>
<protein>
    <submittedName>
        <fullName evidence="6">LPS export ABC transporter periplasmic protein LptC</fullName>
    </submittedName>
</protein>
<keyword evidence="2" id="KW-0997">Cell inner membrane</keyword>
<evidence type="ECO:0000256" key="1">
    <source>
        <dbReference type="ARBA" id="ARBA00022475"/>
    </source>
</evidence>
<dbReference type="GO" id="GO:0030288">
    <property type="term" value="C:outer membrane-bounded periplasmic space"/>
    <property type="evidence" value="ECO:0007669"/>
    <property type="project" value="TreeGrafter"/>
</dbReference>
<keyword evidence="5" id="KW-0472">Membrane</keyword>
<keyword evidence="4" id="KW-1133">Transmembrane helix</keyword>
<dbReference type="PANTHER" id="PTHR37481:SF1">
    <property type="entry name" value="LIPOPOLYSACCHARIDE EXPORT SYSTEM PROTEIN LPTC"/>
    <property type="match status" value="1"/>
</dbReference>
<dbReference type="GO" id="GO:0015221">
    <property type="term" value="F:lipopolysaccharide transmembrane transporter activity"/>
    <property type="evidence" value="ECO:0007669"/>
    <property type="project" value="InterPro"/>
</dbReference>
<dbReference type="Proteomes" id="UP000321548">
    <property type="component" value="Unassembled WGS sequence"/>
</dbReference>
<dbReference type="GO" id="GO:0017089">
    <property type="term" value="F:glycolipid transfer activity"/>
    <property type="evidence" value="ECO:0007669"/>
    <property type="project" value="TreeGrafter"/>
</dbReference>
<dbReference type="AlphaFoldDB" id="A0A5C8NW63"/>
<dbReference type="Gene3D" id="2.60.450.10">
    <property type="entry name" value="Lipopolysaccharide (LPS) transport protein A like domain"/>
    <property type="match status" value="1"/>
</dbReference>
<dbReference type="PANTHER" id="PTHR37481">
    <property type="entry name" value="LIPOPOLYSACCHARIDE EXPORT SYSTEM PROTEIN LPTC"/>
    <property type="match status" value="1"/>
</dbReference>